<comment type="caution">
    <text evidence="7">The sequence shown here is derived from an EMBL/GenBank/DDBJ whole genome shotgun (WGS) entry which is preliminary data.</text>
</comment>
<gene>
    <name evidence="7" type="ORF">GPM918_LOCUS27254</name>
    <name evidence="8" type="ORF">SRO942_LOCUS27546</name>
</gene>
<dbReference type="GO" id="GO:0016779">
    <property type="term" value="F:nucleotidyltransferase activity"/>
    <property type="evidence" value="ECO:0007669"/>
    <property type="project" value="UniProtKB-KW"/>
</dbReference>
<evidence type="ECO:0000313" key="8">
    <source>
        <dbReference type="EMBL" id="CAF4065156.1"/>
    </source>
</evidence>
<dbReference type="Proteomes" id="UP000681722">
    <property type="component" value="Unassembled WGS sequence"/>
</dbReference>
<protein>
    <recommendedName>
        <fullName evidence="6">NAD(P)(+)--arginine ADP-ribosyltransferase</fullName>
        <ecNumber evidence="6">2.4.2.31</ecNumber>
    </recommendedName>
    <alternativeName>
        <fullName evidence="6">Mono(ADP-ribosyl)transferase</fullName>
    </alternativeName>
</protein>
<organism evidence="7 9">
    <name type="scientific">Didymodactylos carnosus</name>
    <dbReference type="NCBI Taxonomy" id="1234261"/>
    <lineage>
        <taxon>Eukaryota</taxon>
        <taxon>Metazoa</taxon>
        <taxon>Spiralia</taxon>
        <taxon>Gnathifera</taxon>
        <taxon>Rotifera</taxon>
        <taxon>Eurotatoria</taxon>
        <taxon>Bdelloidea</taxon>
        <taxon>Philodinida</taxon>
        <taxon>Philodinidae</taxon>
        <taxon>Didymodactylos</taxon>
    </lineage>
</organism>
<dbReference type="OrthoDB" id="10006739at2759"/>
<evidence type="ECO:0000256" key="6">
    <source>
        <dbReference type="RuleBase" id="RU361228"/>
    </source>
</evidence>
<name>A0A815BUA3_9BILA</name>
<comment type="similarity">
    <text evidence="1 6">Belongs to the Arg-specific ADP-ribosyltransferase family.</text>
</comment>
<evidence type="ECO:0000256" key="5">
    <source>
        <dbReference type="ARBA" id="ARBA00047597"/>
    </source>
</evidence>
<keyword evidence="3 6" id="KW-0808">Transferase</keyword>
<comment type="catalytic activity">
    <reaction evidence="5 6">
        <text>L-arginyl-[protein] + NAD(+) = N(omega)-(ADP-D-ribosyl)-L-arginyl-[protein] + nicotinamide + H(+)</text>
        <dbReference type="Rhea" id="RHEA:19149"/>
        <dbReference type="Rhea" id="RHEA-COMP:10532"/>
        <dbReference type="Rhea" id="RHEA-COMP:15087"/>
        <dbReference type="ChEBI" id="CHEBI:15378"/>
        <dbReference type="ChEBI" id="CHEBI:17154"/>
        <dbReference type="ChEBI" id="CHEBI:29965"/>
        <dbReference type="ChEBI" id="CHEBI:57540"/>
        <dbReference type="ChEBI" id="CHEBI:142554"/>
        <dbReference type="EC" id="2.4.2.31"/>
    </reaction>
</comment>
<keyword evidence="2 6" id="KW-0328">Glycosyltransferase</keyword>
<keyword evidence="4" id="KW-0548">Nucleotidyltransferase</keyword>
<dbReference type="Pfam" id="PF01129">
    <property type="entry name" value="ART"/>
    <property type="match status" value="1"/>
</dbReference>
<reference evidence="7" key="1">
    <citation type="submission" date="2021-02" db="EMBL/GenBank/DDBJ databases">
        <authorList>
            <person name="Nowell W R."/>
        </authorList>
    </citation>
    <scope>NUCLEOTIDE SEQUENCE</scope>
</reference>
<accession>A0A815BUA3</accession>
<dbReference type="InterPro" id="IPR000768">
    <property type="entry name" value="ART"/>
</dbReference>
<evidence type="ECO:0000256" key="4">
    <source>
        <dbReference type="ARBA" id="ARBA00022695"/>
    </source>
</evidence>
<keyword evidence="9" id="KW-1185">Reference proteome</keyword>
<keyword evidence="6" id="KW-0521">NADP</keyword>
<dbReference type="EC" id="2.4.2.31" evidence="6"/>
<evidence type="ECO:0000256" key="2">
    <source>
        <dbReference type="ARBA" id="ARBA00022676"/>
    </source>
</evidence>
<dbReference type="Proteomes" id="UP000663829">
    <property type="component" value="Unassembled WGS sequence"/>
</dbReference>
<dbReference type="SUPFAM" id="SSF56399">
    <property type="entry name" value="ADP-ribosylation"/>
    <property type="match status" value="1"/>
</dbReference>
<evidence type="ECO:0000256" key="1">
    <source>
        <dbReference type="ARBA" id="ARBA00009558"/>
    </source>
</evidence>
<dbReference type="GO" id="GO:0106274">
    <property type="term" value="F:NAD+-protein-arginine ADP-ribosyltransferase activity"/>
    <property type="evidence" value="ECO:0007669"/>
    <property type="project" value="UniProtKB-EC"/>
</dbReference>
<dbReference type="EMBL" id="CAJOBC010024916">
    <property type="protein sequence ID" value="CAF4065156.1"/>
    <property type="molecule type" value="Genomic_DNA"/>
</dbReference>
<dbReference type="EMBL" id="CAJNOQ010011346">
    <property type="protein sequence ID" value="CAF1274607.1"/>
    <property type="molecule type" value="Genomic_DNA"/>
</dbReference>
<proteinExistence type="inferred from homology"/>
<evidence type="ECO:0000313" key="7">
    <source>
        <dbReference type="EMBL" id="CAF1274607.1"/>
    </source>
</evidence>
<dbReference type="PROSITE" id="PS51996">
    <property type="entry name" value="TR_MART"/>
    <property type="match status" value="1"/>
</dbReference>
<evidence type="ECO:0000256" key="3">
    <source>
        <dbReference type="ARBA" id="ARBA00022679"/>
    </source>
</evidence>
<dbReference type="AlphaFoldDB" id="A0A815BUA3"/>
<sequence length="233" mass="26468">MKKGYLDDIDMSKDKPTWKNILADFSMAAKNDEPKHVVQAYTRSQPLSKKINKGMARNTYHELTLYCTPLNCNVLARTQDGIDAFVSLLFHPKLDQCVCKDKLEVYRGSVIKSEDVLNGYEKGSIIISTTFLSTSRDSTIAETFNDPGNTNEISLLCTYKIFNYRRTALDIQQFSEHPEEKEVLILPYVPFKITSFESMVLADCGKRRIEVELEEIGDDNLDMQSAQTVSTLV</sequence>
<evidence type="ECO:0000313" key="9">
    <source>
        <dbReference type="Proteomes" id="UP000663829"/>
    </source>
</evidence>
<keyword evidence="6" id="KW-0520">NAD</keyword>
<dbReference type="Gene3D" id="3.90.176.10">
    <property type="entry name" value="Toxin ADP-ribosyltransferase, Chain A, domain 1"/>
    <property type="match status" value="1"/>
</dbReference>